<dbReference type="PATRIC" id="fig|480.237.peg.1762"/>
<protein>
    <submittedName>
        <fullName evidence="4">Rossmann fold nucleotide-binding protein Smf</fullName>
    </submittedName>
</protein>
<comment type="similarity">
    <text evidence="1">Belongs to the DprA/Smf family.</text>
</comment>
<dbReference type="InterPro" id="IPR041614">
    <property type="entry name" value="DprA_WH"/>
</dbReference>
<accession>A0A198UQ09</accession>
<dbReference type="Gene3D" id="3.40.50.450">
    <property type="match status" value="1"/>
</dbReference>
<dbReference type="InterPro" id="IPR057666">
    <property type="entry name" value="DrpA_SLOG"/>
</dbReference>
<dbReference type="OrthoDB" id="9785707at2"/>
<dbReference type="Proteomes" id="UP000078228">
    <property type="component" value="Unassembled WGS sequence"/>
</dbReference>
<organism evidence="4 5">
    <name type="scientific">Moraxella catarrhalis</name>
    <name type="common">Branhamella catarrhalis</name>
    <dbReference type="NCBI Taxonomy" id="480"/>
    <lineage>
        <taxon>Bacteria</taxon>
        <taxon>Pseudomonadati</taxon>
        <taxon>Pseudomonadota</taxon>
        <taxon>Gammaproteobacteria</taxon>
        <taxon>Moraxellales</taxon>
        <taxon>Moraxellaceae</taxon>
        <taxon>Moraxella</taxon>
    </lineage>
</organism>
<dbReference type="RefSeq" id="WP_064610184.1">
    <property type="nucleotide sequence ID" value="NZ_LXHB01000028.1"/>
</dbReference>
<proteinExistence type="inferred from homology"/>
<evidence type="ECO:0000256" key="1">
    <source>
        <dbReference type="ARBA" id="ARBA00006525"/>
    </source>
</evidence>
<evidence type="ECO:0000313" key="5">
    <source>
        <dbReference type="Proteomes" id="UP000078228"/>
    </source>
</evidence>
<reference evidence="4 5" key="1">
    <citation type="journal article" date="2016" name="Genome Biol. Evol.">
        <title>Comparative Genomic Analyses of the Moraxella catarrhalis Serosensitive and Seroresistant Lineages Demonstrate Their Independent Evolution.</title>
        <authorList>
            <person name="Earl J.P."/>
            <person name="de Vries S.P."/>
            <person name="Ahmed A."/>
            <person name="Powell E."/>
            <person name="Schultz M.P."/>
            <person name="Hermans P.W."/>
            <person name="Hill D.J."/>
            <person name="Zhou Z."/>
            <person name="Constantinidou C.I."/>
            <person name="Hu F.Z."/>
            <person name="Bootsma H.J."/>
            <person name="Ehrlich G.D."/>
        </authorList>
    </citation>
    <scope>NUCLEOTIDE SEQUENCE [LARGE SCALE GENOMIC DNA]</scope>
    <source>
        <strain evidence="4 5">Z7542</strain>
    </source>
</reference>
<dbReference type="AlphaFoldDB" id="A0A198UQ09"/>
<dbReference type="EMBL" id="LXHC01000002">
    <property type="protein sequence ID" value="OAU98359.1"/>
    <property type="molecule type" value="Genomic_DNA"/>
</dbReference>
<sequence>MSYSSLTPEQSMLALWYVTNTSLISYYKLVNHCGDAASALSQNQSVWKSLGIHAAHIKRWQDVNDVLAFLDKVRHDVELKIYGIVYVSDEDYPETLKSIYDPPPVLFYRGNLIRLKDRQIAIVGSRSPTETAQKITFDLAQYLVQSGYTVTSGLAQGVDKQAHLGALSQLPVLSGRTVGVMGTGIDVCYPRNHNALFAQIIEDGGCLVSELLPATPASKHTFPRRNRLVAGLSLATVVTEAALQSGSLITARLSAEQGKQVFAIPSHIHNPNAEGCLHLIREGATLIYHPDQILEDLSQQDQEFFNALPKSFSQGMSIFSEESSQLSTRSSQVSDTDTLTNPSSQAAINSLPPTAHTAFVPEHLADLYALIGEPCDLDQLVISSQKETGSLLAELMELEILGLIKQVGGRYGRV</sequence>
<dbReference type="eggNOG" id="COG0758">
    <property type="taxonomic scope" value="Bacteria"/>
</dbReference>
<dbReference type="PANTHER" id="PTHR43022">
    <property type="entry name" value="PROTEIN SMF"/>
    <property type="match status" value="1"/>
</dbReference>
<dbReference type="InterPro" id="IPR003488">
    <property type="entry name" value="DprA"/>
</dbReference>
<dbReference type="GO" id="GO:0009294">
    <property type="term" value="P:DNA-mediated transformation"/>
    <property type="evidence" value="ECO:0007669"/>
    <property type="project" value="InterPro"/>
</dbReference>
<dbReference type="Pfam" id="PF02481">
    <property type="entry name" value="DNA_processg_A"/>
    <property type="match status" value="1"/>
</dbReference>
<evidence type="ECO:0000259" key="2">
    <source>
        <dbReference type="Pfam" id="PF02481"/>
    </source>
</evidence>
<dbReference type="SUPFAM" id="SSF102405">
    <property type="entry name" value="MCP/YpsA-like"/>
    <property type="match status" value="1"/>
</dbReference>
<keyword evidence="5" id="KW-1185">Reference proteome</keyword>
<name>A0A198UQ09_MORCA</name>
<evidence type="ECO:0000259" key="3">
    <source>
        <dbReference type="Pfam" id="PF17782"/>
    </source>
</evidence>
<feature type="domain" description="Smf/DprA SLOG" evidence="2">
    <location>
        <begin position="84"/>
        <end position="297"/>
    </location>
</feature>
<gene>
    <name evidence="4" type="ORF">AO384_0120</name>
</gene>
<dbReference type="NCBIfam" id="TIGR00732">
    <property type="entry name" value="dprA"/>
    <property type="match status" value="1"/>
</dbReference>
<feature type="domain" description="DprA winged helix" evidence="3">
    <location>
        <begin position="370"/>
        <end position="409"/>
    </location>
</feature>
<dbReference type="PANTHER" id="PTHR43022:SF1">
    <property type="entry name" value="PROTEIN SMF"/>
    <property type="match status" value="1"/>
</dbReference>
<comment type="caution">
    <text evidence="4">The sequence shown here is derived from an EMBL/GenBank/DDBJ whole genome shotgun (WGS) entry which is preliminary data.</text>
</comment>
<evidence type="ECO:0000313" key="4">
    <source>
        <dbReference type="EMBL" id="OAU98359.1"/>
    </source>
</evidence>
<dbReference type="Pfam" id="PF17782">
    <property type="entry name" value="WHD_DprA"/>
    <property type="match status" value="1"/>
</dbReference>